<dbReference type="EMBL" id="JADJMH010000014">
    <property type="protein sequence ID" value="MBK7675885.1"/>
    <property type="molecule type" value="Genomic_DNA"/>
</dbReference>
<feature type="region of interest" description="Disordered" evidence="1">
    <location>
        <begin position="19"/>
        <end position="81"/>
    </location>
</feature>
<evidence type="ECO:0000256" key="1">
    <source>
        <dbReference type="SAM" id="MobiDB-lite"/>
    </source>
</evidence>
<gene>
    <name evidence="2" type="ORF">IPJ27_14670</name>
</gene>
<accession>A0A935Q2J6</accession>
<name>A0A935Q2J6_9PROT</name>
<evidence type="ECO:0000313" key="3">
    <source>
        <dbReference type="Proteomes" id="UP000697998"/>
    </source>
</evidence>
<organism evidence="2 3">
    <name type="scientific">Candidatus Accumulibacter proximus</name>
    <dbReference type="NCBI Taxonomy" id="2954385"/>
    <lineage>
        <taxon>Bacteria</taxon>
        <taxon>Pseudomonadati</taxon>
        <taxon>Pseudomonadota</taxon>
        <taxon>Betaproteobacteria</taxon>
        <taxon>Candidatus Accumulibacter</taxon>
    </lineage>
</organism>
<reference evidence="2 3" key="1">
    <citation type="submission" date="2020-10" db="EMBL/GenBank/DDBJ databases">
        <title>Connecting structure to function with the recovery of over 1000 high-quality activated sludge metagenome-assembled genomes encoding full-length rRNA genes using long-read sequencing.</title>
        <authorList>
            <person name="Singleton C.M."/>
            <person name="Petriglieri F."/>
            <person name="Kristensen J.M."/>
            <person name="Kirkegaard R.H."/>
            <person name="Michaelsen T.Y."/>
            <person name="Andersen M.H."/>
            <person name="Karst S.M."/>
            <person name="Dueholm M.S."/>
            <person name="Nielsen P.H."/>
            <person name="Albertsen M."/>
        </authorList>
    </citation>
    <scope>NUCLEOTIDE SEQUENCE [LARGE SCALE GENOMIC DNA]</scope>
    <source>
        <strain evidence="2">EsbW_18-Q3-R4-48_BATAC.285</strain>
    </source>
</reference>
<evidence type="ECO:0000313" key="2">
    <source>
        <dbReference type="EMBL" id="MBK7675885.1"/>
    </source>
</evidence>
<dbReference type="Proteomes" id="UP000697998">
    <property type="component" value="Unassembled WGS sequence"/>
</dbReference>
<proteinExistence type="predicted"/>
<dbReference type="AlphaFoldDB" id="A0A935Q2J6"/>
<feature type="compositionally biased region" description="Low complexity" evidence="1">
    <location>
        <begin position="19"/>
        <end position="30"/>
    </location>
</feature>
<feature type="compositionally biased region" description="Basic residues" evidence="1">
    <location>
        <begin position="62"/>
        <end position="72"/>
    </location>
</feature>
<protein>
    <submittedName>
        <fullName evidence="2">Uncharacterized protein</fullName>
    </submittedName>
</protein>
<sequence length="285" mass="30744">MQLASSPSWAYGRREFRAAEVASSRAAAVSGRMDPRHSSKRSRKRLRGDFRPARWRTAMSRSRQRASHRKRPEHNPPQRMAIPVQEIEAIVEQSGARPLTEAEQATLKAAVGTLARITAELEKETTLARLRRILFGAPTESTANVLGEAEKGDTPPADTATRPSAEGGDEKAAGQATSDATVAEPKKKRPGHGRNGAADYPRAPHIAVPHATLRHGDPCPVAGVPVGCMGNEESPRSWFASPASRHCSRRSPNSNGCVAACVAPCLPQSHRQVLARQSTTTAPRR</sequence>
<comment type="caution">
    <text evidence="2">The sequence shown here is derived from an EMBL/GenBank/DDBJ whole genome shotgun (WGS) entry which is preliminary data.</text>
</comment>
<feature type="region of interest" description="Disordered" evidence="1">
    <location>
        <begin position="144"/>
        <end position="201"/>
    </location>
</feature>